<protein>
    <submittedName>
        <fullName evidence="1">Uncharacterized protein</fullName>
    </submittedName>
</protein>
<proteinExistence type="predicted"/>
<sequence length="155" mass="17063">VQASIADAAKRLTTGSDAWLSPELLKAVMADPSLAKRVLRTMQEDPEKAKREIAGDTDLAEWLRAFSALMSRHFEKLASECTTVPSLSPPGNAVRVDGNEISEDSENLRSDPQLKSLLQYLQSNPQAQLDPRQLPPQLAQKVMHLVEKGIVKLHA</sequence>
<comment type="caution">
    <text evidence="1">The sequence shown here is derived from an EMBL/GenBank/DDBJ whole genome shotgun (WGS) entry which is preliminary data.</text>
</comment>
<reference evidence="1 2" key="1">
    <citation type="submission" date="2020-04" db="EMBL/GenBank/DDBJ databases">
        <title>Perkinsus olseni comparative genomics.</title>
        <authorList>
            <person name="Bogema D.R."/>
        </authorList>
    </citation>
    <scope>NUCLEOTIDE SEQUENCE [LARGE SCALE GENOMIC DNA]</scope>
    <source>
        <strain evidence="1">ATCC PRA-179</strain>
    </source>
</reference>
<dbReference type="EMBL" id="JABAHT010001542">
    <property type="protein sequence ID" value="KAF4648888.1"/>
    <property type="molecule type" value="Genomic_DNA"/>
</dbReference>
<organism evidence="1 2">
    <name type="scientific">Perkinsus olseni</name>
    <name type="common">Perkinsus atlanticus</name>
    <dbReference type="NCBI Taxonomy" id="32597"/>
    <lineage>
        <taxon>Eukaryota</taxon>
        <taxon>Sar</taxon>
        <taxon>Alveolata</taxon>
        <taxon>Perkinsozoa</taxon>
        <taxon>Perkinsea</taxon>
        <taxon>Perkinsida</taxon>
        <taxon>Perkinsidae</taxon>
        <taxon>Perkinsus</taxon>
    </lineage>
</organism>
<feature type="non-terminal residue" evidence="1">
    <location>
        <position position="1"/>
    </location>
</feature>
<dbReference type="AlphaFoldDB" id="A0A7J6KP13"/>
<gene>
    <name evidence="1" type="ORF">FOZ61_002055</name>
</gene>
<dbReference type="OrthoDB" id="71407at2759"/>
<accession>A0A7J6KP13</accession>
<dbReference type="Proteomes" id="UP000570595">
    <property type="component" value="Unassembled WGS sequence"/>
</dbReference>
<evidence type="ECO:0000313" key="1">
    <source>
        <dbReference type="EMBL" id="KAF4648888.1"/>
    </source>
</evidence>
<name>A0A7J6KP13_PEROL</name>
<evidence type="ECO:0000313" key="2">
    <source>
        <dbReference type="Proteomes" id="UP000570595"/>
    </source>
</evidence>